<evidence type="ECO:0000259" key="5">
    <source>
        <dbReference type="PROSITE" id="PS52015"/>
    </source>
</evidence>
<dbReference type="InterPro" id="IPR037682">
    <property type="entry name" value="TonB_C"/>
</dbReference>
<evidence type="ECO:0000256" key="4">
    <source>
        <dbReference type="ARBA" id="ARBA00023136"/>
    </source>
</evidence>
<dbReference type="PROSITE" id="PS52015">
    <property type="entry name" value="TONB_CTD"/>
    <property type="match status" value="1"/>
</dbReference>
<protein>
    <submittedName>
        <fullName evidence="6">Energy transducer TonB</fullName>
    </submittedName>
</protein>
<dbReference type="SUPFAM" id="SSF74653">
    <property type="entry name" value="TolA/TonB C-terminal domain"/>
    <property type="match status" value="1"/>
</dbReference>
<keyword evidence="7" id="KW-1185">Reference proteome</keyword>
<proteinExistence type="predicted"/>
<feature type="domain" description="TonB C-terminal" evidence="5">
    <location>
        <begin position="1"/>
        <end position="91"/>
    </location>
</feature>
<reference evidence="6 7" key="1">
    <citation type="submission" date="2021-08" db="EMBL/GenBank/DDBJ databases">
        <title>Stenotrophomonas forensis sp. nov., isolated from contaminated viral transport media.</title>
        <authorList>
            <person name="Nguyen S.V."/>
            <person name="Edwards D."/>
            <person name="Scott S."/>
            <person name="Doss J."/>
            <person name="Merid S."/>
            <person name="Zelaya E."/>
            <person name="Maza C."/>
            <person name="Mann M."/>
            <person name="Hamilton B."/>
            <person name="Blackwell R."/>
            <person name="Tran A."/>
            <person name="Hauser J."/>
        </authorList>
    </citation>
    <scope>NUCLEOTIDE SEQUENCE [LARGE SCALE GENOMIC DNA]</scope>
    <source>
        <strain evidence="6 7">DFS-20110405</strain>
    </source>
</reference>
<dbReference type="Pfam" id="PF03544">
    <property type="entry name" value="TonB_C"/>
    <property type="match status" value="1"/>
</dbReference>
<evidence type="ECO:0000256" key="1">
    <source>
        <dbReference type="ARBA" id="ARBA00004167"/>
    </source>
</evidence>
<sequence>MAIEPTTQAAHPARFPDRVRSSGKVHLQMRVEATGRLAGIRVLESSGHPQLAEAAMAAARDWCYLPAHRDGRDTGGDVEAWFHFNVVTWPQSGKAPQAEASAPRPPPR</sequence>
<evidence type="ECO:0000313" key="6">
    <source>
        <dbReference type="EMBL" id="WDM64284.1"/>
    </source>
</evidence>
<accession>A0ABY7Y2U6</accession>
<name>A0ABY7Y2U6_9GAMM</name>
<dbReference type="Gene3D" id="3.30.1150.10">
    <property type="match status" value="1"/>
</dbReference>
<gene>
    <name evidence="6" type="ORF">K5L94_02985</name>
</gene>
<keyword evidence="3" id="KW-1133">Transmembrane helix</keyword>
<keyword evidence="4" id="KW-0472">Membrane</keyword>
<dbReference type="EMBL" id="CP082270">
    <property type="protein sequence ID" value="WDM64284.1"/>
    <property type="molecule type" value="Genomic_DNA"/>
</dbReference>
<dbReference type="RefSeq" id="WP_274511973.1">
    <property type="nucleotide sequence ID" value="NZ_CP082270.1"/>
</dbReference>
<keyword evidence="2" id="KW-0812">Transmembrane</keyword>
<dbReference type="Proteomes" id="UP001216828">
    <property type="component" value="Chromosome"/>
</dbReference>
<comment type="subcellular location">
    <subcellularLocation>
        <location evidence="1">Membrane</location>
        <topology evidence="1">Single-pass membrane protein</topology>
    </subcellularLocation>
</comment>
<dbReference type="NCBIfam" id="TIGR01352">
    <property type="entry name" value="tonB_Cterm"/>
    <property type="match status" value="1"/>
</dbReference>
<evidence type="ECO:0000313" key="7">
    <source>
        <dbReference type="Proteomes" id="UP001216828"/>
    </source>
</evidence>
<evidence type="ECO:0000256" key="2">
    <source>
        <dbReference type="ARBA" id="ARBA00022692"/>
    </source>
</evidence>
<dbReference type="InterPro" id="IPR006260">
    <property type="entry name" value="TonB/TolA_C"/>
</dbReference>
<organism evidence="6 7">
    <name type="scientific">Stenotrophomonas forensis</name>
    <dbReference type="NCBI Taxonomy" id="2871169"/>
    <lineage>
        <taxon>Bacteria</taxon>
        <taxon>Pseudomonadati</taxon>
        <taxon>Pseudomonadota</taxon>
        <taxon>Gammaproteobacteria</taxon>
        <taxon>Lysobacterales</taxon>
        <taxon>Lysobacteraceae</taxon>
        <taxon>Stenotrophomonas</taxon>
        <taxon>Stenotrophomonas maltophilia group</taxon>
    </lineage>
</organism>
<evidence type="ECO:0000256" key="3">
    <source>
        <dbReference type="ARBA" id="ARBA00022989"/>
    </source>
</evidence>